<dbReference type="OrthoDB" id="8235971at2"/>
<dbReference type="SUPFAM" id="SSF55073">
    <property type="entry name" value="Nucleotide cyclase"/>
    <property type="match status" value="1"/>
</dbReference>
<proteinExistence type="predicted"/>
<dbReference type="Proteomes" id="UP000194873">
    <property type="component" value="Unassembled WGS sequence"/>
</dbReference>
<dbReference type="RefSeq" id="WP_086597016.1">
    <property type="nucleotide sequence ID" value="NZ_MTSE01000029.1"/>
</dbReference>
<accession>A0A243W6K4</accession>
<evidence type="ECO:0008006" key="3">
    <source>
        <dbReference type="Google" id="ProtNLM"/>
    </source>
</evidence>
<protein>
    <recommendedName>
        <fullName evidence="3">Guanylate cyclase domain-containing protein</fullName>
    </recommendedName>
</protein>
<sequence>MTTDTPPTYEKRVVAFIDILGFTNYVKTKSNSATGFAAIYDALKELEEYFKSIGIHHDASSKEFFRDDTQVITVSDCIVISRRIDERGGIYQMLWDCDFATHLLIKRGFLCRGGIAVGDLYHKDNTIFGPAYLNAYNLERTAINPVIKFYQELFDVAAAYPFPGNEEYGADEAQDIKEYCKPVEDEPNAYYLDYFTNYDSRYGGGEGTASIHYEELRKTLVAGLSENKARDSKEKIKVFDKYAWAARRYNLTAHNFELALVEIPPPIEQ</sequence>
<gene>
    <name evidence="1" type="ORF">BXP70_25855</name>
</gene>
<dbReference type="InterPro" id="IPR029787">
    <property type="entry name" value="Nucleotide_cyclase"/>
</dbReference>
<evidence type="ECO:0000313" key="1">
    <source>
        <dbReference type="EMBL" id="OUJ69892.1"/>
    </source>
</evidence>
<comment type="caution">
    <text evidence="1">The sequence shown here is derived from an EMBL/GenBank/DDBJ whole genome shotgun (WGS) entry which is preliminary data.</text>
</comment>
<evidence type="ECO:0000313" key="2">
    <source>
        <dbReference type="Proteomes" id="UP000194873"/>
    </source>
</evidence>
<dbReference type="EMBL" id="MTSE01000029">
    <property type="protein sequence ID" value="OUJ69892.1"/>
    <property type="molecule type" value="Genomic_DNA"/>
</dbReference>
<name>A0A243W6K4_9BACT</name>
<dbReference type="AlphaFoldDB" id="A0A243W6K4"/>
<organism evidence="1 2">
    <name type="scientific">Hymenobacter crusticola</name>
    <dbReference type="NCBI Taxonomy" id="1770526"/>
    <lineage>
        <taxon>Bacteria</taxon>
        <taxon>Pseudomonadati</taxon>
        <taxon>Bacteroidota</taxon>
        <taxon>Cytophagia</taxon>
        <taxon>Cytophagales</taxon>
        <taxon>Hymenobacteraceae</taxon>
        <taxon>Hymenobacter</taxon>
    </lineage>
</organism>
<reference evidence="1 2" key="1">
    <citation type="submission" date="2017-01" db="EMBL/GenBank/DDBJ databases">
        <title>A new Hymenobacter.</title>
        <authorList>
            <person name="Liang Y."/>
            <person name="Feng F."/>
        </authorList>
    </citation>
    <scope>NUCLEOTIDE SEQUENCE [LARGE SCALE GENOMIC DNA]</scope>
    <source>
        <strain evidence="1">MIMBbqt21</strain>
    </source>
</reference>
<keyword evidence="2" id="KW-1185">Reference proteome</keyword>